<protein>
    <submittedName>
        <fullName evidence="1">Extracellular solute-binding protein</fullName>
    </submittedName>
</protein>
<evidence type="ECO:0000313" key="2">
    <source>
        <dbReference type="Proteomes" id="UP000426246"/>
    </source>
</evidence>
<dbReference type="Pfam" id="PF13416">
    <property type="entry name" value="SBP_bac_8"/>
    <property type="match status" value="1"/>
</dbReference>
<gene>
    <name evidence="1" type="ORF">EHS13_09010</name>
</gene>
<dbReference type="AlphaFoldDB" id="A0A6B8RH09"/>
<accession>A0A6B8RH09</accession>
<dbReference type="InterPro" id="IPR006059">
    <property type="entry name" value="SBP"/>
</dbReference>
<dbReference type="KEGG" id="ppsc:EHS13_09010"/>
<sequence>MLMQRVKYRAGFLVIILIVIMALSGCSKDDDLPANTLKLTSDKSNSAAIKLTFAYNWTGADGKAGIYEEMLHKYIDANKNNVIIELEATPGDEHMAKMKVEIASETTPDLFMYWAGSANIKPMVDAQVIVSMEDYLLVSKAVKKQQWSESAWDSFKVGDKHYGLPVESFKGFFMYNKTIFDQYKLMVPKTYTELKQVAKVLRDNHIIPLAMSSKGGNPGHLFYDQIRDQLPDGVSDASDLGSTFKFDTASFRSAAAIIDEMRSNQMFPEDTIENGDWAPSVSTYNEGKAAMIYTFPWMIDAIKPEIVHVSEFADFPKMDNAVKDPAGFTIGGISMGLVINKKSFENQAKQAEIVKFADYLVSDEMFRALGKASMSPAKNVELETKDLNPLFIKYVDFTAKKISYPPVYSTFPTQDTVIVYNYQMDSLFAGAVKPGEFISTIQKAIDYKNKK</sequence>
<dbReference type="SUPFAM" id="SSF53850">
    <property type="entry name" value="Periplasmic binding protein-like II"/>
    <property type="match status" value="1"/>
</dbReference>
<organism evidence="1 2">
    <name type="scientific">Paenibacillus psychroresistens</name>
    <dbReference type="NCBI Taxonomy" id="1778678"/>
    <lineage>
        <taxon>Bacteria</taxon>
        <taxon>Bacillati</taxon>
        <taxon>Bacillota</taxon>
        <taxon>Bacilli</taxon>
        <taxon>Bacillales</taxon>
        <taxon>Paenibacillaceae</taxon>
        <taxon>Paenibacillus</taxon>
    </lineage>
</organism>
<dbReference type="RefSeq" id="WP_155700029.1">
    <property type="nucleotide sequence ID" value="NZ_CP034235.1"/>
</dbReference>
<reference evidence="2" key="1">
    <citation type="submission" date="2018-11" db="EMBL/GenBank/DDBJ databases">
        <title>Complete genome sequence of Paenibacillus sp. ML311-T8.</title>
        <authorList>
            <person name="Nam Y.-D."/>
            <person name="Kang J."/>
            <person name="Chung W.-H."/>
            <person name="Park Y.S."/>
        </authorList>
    </citation>
    <scope>NUCLEOTIDE SEQUENCE [LARGE SCALE GENOMIC DNA]</scope>
    <source>
        <strain evidence="2">ML311-T8</strain>
    </source>
</reference>
<dbReference type="Gene3D" id="3.40.190.10">
    <property type="entry name" value="Periplasmic binding protein-like II"/>
    <property type="match status" value="2"/>
</dbReference>
<dbReference type="Proteomes" id="UP000426246">
    <property type="component" value="Chromosome"/>
</dbReference>
<proteinExistence type="predicted"/>
<evidence type="ECO:0000313" key="1">
    <source>
        <dbReference type="EMBL" id="QGQ95014.1"/>
    </source>
</evidence>
<dbReference type="EMBL" id="CP034235">
    <property type="protein sequence ID" value="QGQ95014.1"/>
    <property type="molecule type" value="Genomic_DNA"/>
</dbReference>
<name>A0A6B8RH09_9BACL</name>
<dbReference type="PANTHER" id="PTHR43649">
    <property type="entry name" value="ARABINOSE-BINDING PROTEIN-RELATED"/>
    <property type="match status" value="1"/>
</dbReference>
<dbReference type="InterPro" id="IPR050490">
    <property type="entry name" value="Bact_solute-bd_prot1"/>
</dbReference>
<dbReference type="PANTHER" id="PTHR43649:SF12">
    <property type="entry name" value="DIACETYLCHITOBIOSE BINDING PROTEIN DASA"/>
    <property type="match status" value="1"/>
</dbReference>
<keyword evidence="2" id="KW-1185">Reference proteome</keyword>
<dbReference type="PROSITE" id="PS51257">
    <property type="entry name" value="PROKAR_LIPOPROTEIN"/>
    <property type="match status" value="1"/>
</dbReference>
<dbReference type="OrthoDB" id="9782846at2"/>